<evidence type="ECO:0000259" key="5">
    <source>
        <dbReference type="PROSITE" id="PS51554"/>
    </source>
</evidence>
<keyword evidence="7" id="KW-1185">Reference proteome</keyword>
<dbReference type="Pfam" id="PF01228">
    <property type="entry name" value="Gly_radical"/>
    <property type="match status" value="1"/>
</dbReference>
<dbReference type="Gene3D" id="3.20.70.20">
    <property type="match status" value="1"/>
</dbReference>
<feature type="domain" description="PFL" evidence="5">
    <location>
        <begin position="1"/>
        <end position="547"/>
    </location>
</feature>
<dbReference type="PROSITE" id="PS51149">
    <property type="entry name" value="GLY_RADICAL_2"/>
    <property type="match status" value="1"/>
</dbReference>
<dbReference type="PANTHER" id="PTHR43641:SF2">
    <property type="entry name" value="DEHYDRATASE YBIW-RELATED"/>
    <property type="match status" value="1"/>
</dbReference>
<gene>
    <name evidence="6" type="ORF">INF28_09445</name>
</gene>
<evidence type="ECO:0000313" key="7">
    <source>
        <dbReference type="Proteomes" id="UP000806542"/>
    </source>
</evidence>
<proteinExistence type="predicted"/>
<keyword evidence="2" id="KW-0456">Lyase</keyword>
<dbReference type="Pfam" id="PF02901">
    <property type="entry name" value="PFL-like"/>
    <property type="match status" value="1"/>
</dbReference>
<evidence type="ECO:0000256" key="1">
    <source>
        <dbReference type="ARBA" id="ARBA00022818"/>
    </source>
</evidence>
<keyword evidence="1 3" id="KW-0556">Organic radical</keyword>
<dbReference type="GO" id="GO:0005829">
    <property type="term" value="C:cytosol"/>
    <property type="evidence" value="ECO:0007669"/>
    <property type="project" value="TreeGrafter"/>
</dbReference>
<sequence>MSKLDRLKELVFESDNEACFIERERILNRLETEFSDYNEPDRYARIFSELMSEVSVPIYDCDYFAGRVPEAEPDQGMNAPNRLLCSTGHMNFDYETLLNSGLKGILASIKHSAEEKGDTQSKIFAMNAEIVVEAIRNYAARYSAEAKRLGRMEMAKALEVVPYEPAYDFYSALQSIWIIHMIASCYVGNRDYAFGRFDEYMHPFYTHAKENGMSNDKICELLSGFFIKTNEICGRGTWNYKEKPVLCQASKQYINIGGETPNEFSRVVLKAAVMNNMAQPQITVLLKSNADEVFLEEVFKAMSVLTDKLHVYNYNLVLNTLLKKGIPYNVAKEFTYSACCTFDLNYHSYRLEYFVPVLQLFLKILKENEYSNIDDIKRALKTAIRDDIQSDISEKECSFSDMEFARKYFVLDGLFLTDTAEESRYPCDGNSKYVVFNVFCPGIATLGDSLMVLDKLVFREKRYTYADFIGILDSNFENKDELCCEIKSYTKFGNDTDMDEYTAEAGKVFLDAVDMLDLKDNYYVIGGFYSLERENVWKVGATPDGRKDGEVFSENQSPTYGADKNGITALLKSLSKLPFDRTATGGLNITFSRSVSPEILKALTISYFELGGLHIGISVVNSEELKDAMKNPDRYKSLTVRMYGFSEYFISLPKWQQIAIINRTQYKA</sequence>
<comment type="caution">
    <text evidence="6">The sequence shown here is derived from an EMBL/GenBank/DDBJ whole genome shotgun (WGS) entry which is preliminary data.</text>
</comment>
<evidence type="ECO:0000259" key="4">
    <source>
        <dbReference type="PROSITE" id="PS51149"/>
    </source>
</evidence>
<dbReference type="PANTHER" id="PTHR43641">
    <property type="entry name" value="FORMATE ACETYLTRANSFERASE 3-RELATED"/>
    <property type="match status" value="1"/>
</dbReference>
<feature type="modified residue" description="Glycine radical" evidence="3">
    <location>
        <position position="644"/>
    </location>
</feature>
<dbReference type="PROSITE" id="PS51554">
    <property type="entry name" value="PFL"/>
    <property type="match status" value="1"/>
</dbReference>
<dbReference type="InterPro" id="IPR001150">
    <property type="entry name" value="Gly_radical"/>
</dbReference>
<protein>
    <recommendedName>
        <fullName evidence="8">4-hydroxyphenylacetate decarboxylase</fullName>
    </recommendedName>
</protein>
<dbReference type="Proteomes" id="UP000806542">
    <property type="component" value="Unassembled WGS sequence"/>
</dbReference>
<accession>A0A9D5M6Y9</accession>
<reference evidence="6" key="1">
    <citation type="submission" date="2020-10" db="EMBL/GenBank/DDBJ databases">
        <title>ChiBAC.</title>
        <authorList>
            <person name="Zenner C."/>
            <person name="Hitch T.C.A."/>
            <person name="Clavel T."/>
        </authorList>
    </citation>
    <scope>NUCLEOTIDE SEQUENCE</scope>
    <source>
        <strain evidence="6">DSM 107454</strain>
    </source>
</reference>
<dbReference type="AlphaFoldDB" id="A0A9D5M6Y9"/>
<evidence type="ECO:0000256" key="2">
    <source>
        <dbReference type="ARBA" id="ARBA00023239"/>
    </source>
</evidence>
<organism evidence="6 7">
    <name type="scientific">Ructibacterium gallinarum</name>
    <dbReference type="NCBI Taxonomy" id="2779355"/>
    <lineage>
        <taxon>Bacteria</taxon>
        <taxon>Bacillati</taxon>
        <taxon>Bacillota</taxon>
        <taxon>Clostridia</taxon>
        <taxon>Eubacteriales</taxon>
        <taxon>Oscillospiraceae</taxon>
        <taxon>Ructibacterium</taxon>
    </lineage>
</organism>
<dbReference type="GO" id="GO:0016829">
    <property type="term" value="F:lyase activity"/>
    <property type="evidence" value="ECO:0007669"/>
    <property type="project" value="UniProtKB-KW"/>
</dbReference>
<dbReference type="InterPro" id="IPR051215">
    <property type="entry name" value="GRE"/>
</dbReference>
<evidence type="ECO:0000256" key="3">
    <source>
        <dbReference type="PROSITE-ProRule" id="PRU00493"/>
    </source>
</evidence>
<dbReference type="SUPFAM" id="SSF51998">
    <property type="entry name" value="PFL-like glycyl radical enzymes"/>
    <property type="match status" value="1"/>
</dbReference>
<dbReference type="RefSeq" id="WP_226393238.1">
    <property type="nucleotide sequence ID" value="NZ_JADCKB010000020.1"/>
</dbReference>
<feature type="domain" description="Glycine radical" evidence="4">
    <location>
        <begin position="554"/>
        <end position="668"/>
    </location>
</feature>
<evidence type="ECO:0000313" key="6">
    <source>
        <dbReference type="EMBL" id="MBE5040684.1"/>
    </source>
</evidence>
<name>A0A9D5M6Y9_9FIRM</name>
<dbReference type="EMBL" id="JADCKB010000020">
    <property type="protein sequence ID" value="MBE5040684.1"/>
    <property type="molecule type" value="Genomic_DNA"/>
</dbReference>
<dbReference type="InterPro" id="IPR004184">
    <property type="entry name" value="PFL_dom"/>
</dbReference>
<evidence type="ECO:0008006" key="8">
    <source>
        <dbReference type="Google" id="ProtNLM"/>
    </source>
</evidence>